<keyword evidence="6" id="KW-0812">Transmembrane</keyword>
<dbReference type="PANTHER" id="PTHR14226">
    <property type="entry name" value="NEUROPATHY TARGET ESTERASE/SWISS CHEESE D.MELANOGASTER"/>
    <property type="match status" value="1"/>
</dbReference>
<dbReference type="InterPro" id="IPR021771">
    <property type="entry name" value="Triacylglycerol_lipase_N"/>
</dbReference>
<dbReference type="InterPro" id="IPR050301">
    <property type="entry name" value="NTE"/>
</dbReference>
<dbReference type="PROSITE" id="PS51635">
    <property type="entry name" value="PNPLA"/>
    <property type="match status" value="1"/>
</dbReference>
<name>A0A0F7SNR2_PHARH</name>
<keyword evidence="3 5" id="KW-0442">Lipid degradation</keyword>
<comment type="function">
    <text evidence="6">Lipid hydrolase.</text>
</comment>
<feature type="compositionally biased region" description="Polar residues" evidence="7">
    <location>
        <begin position="679"/>
        <end position="689"/>
    </location>
</feature>
<organism evidence="9">
    <name type="scientific">Phaffia rhodozyma</name>
    <name type="common">Yeast</name>
    <name type="synonym">Xanthophyllomyces dendrorhous</name>
    <dbReference type="NCBI Taxonomy" id="264483"/>
    <lineage>
        <taxon>Eukaryota</taxon>
        <taxon>Fungi</taxon>
        <taxon>Dikarya</taxon>
        <taxon>Basidiomycota</taxon>
        <taxon>Agaricomycotina</taxon>
        <taxon>Tremellomycetes</taxon>
        <taxon>Cystofilobasidiales</taxon>
        <taxon>Mrakiaceae</taxon>
        <taxon>Phaffia</taxon>
    </lineage>
</organism>
<comment type="subcellular location">
    <subcellularLocation>
        <location evidence="6">Membrane</location>
        <topology evidence="6">Single-pass membrane protein</topology>
    </subcellularLocation>
</comment>
<dbReference type="CDD" id="cd07232">
    <property type="entry name" value="Pat_PLPL"/>
    <property type="match status" value="1"/>
</dbReference>
<feature type="domain" description="PNPLA" evidence="8">
    <location>
        <begin position="294"/>
        <end position="486"/>
    </location>
</feature>
<feature type="short sequence motif" description="GXSXG" evidence="5">
    <location>
        <begin position="325"/>
        <end position="329"/>
    </location>
</feature>
<feature type="compositionally biased region" description="Basic and acidic residues" evidence="7">
    <location>
        <begin position="41"/>
        <end position="50"/>
    </location>
</feature>
<evidence type="ECO:0000256" key="4">
    <source>
        <dbReference type="ARBA" id="ARBA00023098"/>
    </source>
</evidence>
<keyword evidence="6" id="KW-0472">Membrane</keyword>
<keyword evidence="2 5" id="KW-0378">Hydrolase</keyword>
<accession>A0A0F7SNR2</accession>
<feature type="active site" description="Nucleophile" evidence="5">
    <location>
        <position position="327"/>
    </location>
</feature>
<feature type="region of interest" description="Disordered" evidence="7">
    <location>
        <begin position="642"/>
        <end position="777"/>
    </location>
</feature>
<evidence type="ECO:0000256" key="6">
    <source>
        <dbReference type="RuleBase" id="RU362055"/>
    </source>
</evidence>
<feature type="compositionally biased region" description="Low complexity" evidence="7">
    <location>
        <begin position="715"/>
        <end position="724"/>
    </location>
</feature>
<reference evidence="9" key="1">
    <citation type="submission" date="2014-08" db="EMBL/GenBank/DDBJ databases">
        <authorList>
            <person name="Sharma Rahul"/>
            <person name="Thines Marco"/>
        </authorList>
    </citation>
    <scope>NUCLEOTIDE SEQUENCE</scope>
</reference>
<feature type="compositionally biased region" description="Basic and acidic residues" evidence="7">
    <location>
        <begin position="642"/>
        <end position="655"/>
    </location>
</feature>
<feature type="compositionally biased region" description="Polar residues" evidence="7">
    <location>
        <begin position="792"/>
        <end position="807"/>
    </location>
</feature>
<evidence type="ECO:0000256" key="1">
    <source>
        <dbReference type="ARBA" id="ARBA00006104"/>
    </source>
</evidence>
<evidence type="ECO:0000313" key="9">
    <source>
        <dbReference type="EMBL" id="CED83697.1"/>
    </source>
</evidence>
<evidence type="ECO:0000256" key="3">
    <source>
        <dbReference type="ARBA" id="ARBA00022963"/>
    </source>
</evidence>
<evidence type="ECO:0000256" key="2">
    <source>
        <dbReference type="ARBA" id="ARBA00022801"/>
    </source>
</evidence>
<feature type="transmembrane region" description="Helical" evidence="6">
    <location>
        <begin position="119"/>
        <end position="138"/>
    </location>
</feature>
<dbReference type="Pfam" id="PF11815">
    <property type="entry name" value="DUF3336"/>
    <property type="match status" value="1"/>
</dbReference>
<dbReference type="EMBL" id="LN483157">
    <property type="protein sequence ID" value="CED83697.1"/>
    <property type="molecule type" value="Genomic_DNA"/>
</dbReference>
<dbReference type="InterPro" id="IPR016035">
    <property type="entry name" value="Acyl_Trfase/lysoPLipase"/>
</dbReference>
<dbReference type="EC" id="3.1.1.-" evidence="6"/>
<protein>
    <recommendedName>
        <fullName evidence="6">Patatin-like phospholipase domain-containing protein</fullName>
        <ecNumber evidence="6">3.1.1.-</ecNumber>
    </recommendedName>
</protein>
<feature type="region of interest" description="Disordered" evidence="7">
    <location>
        <begin position="34"/>
        <end position="55"/>
    </location>
</feature>
<feature type="active site" description="Proton acceptor" evidence="5">
    <location>
        <position position="473"/>
    </location>
</feature>
<dbReference type="Pfam" id="PF01734">
    <property type="entry name" value="Patatin"/>
    <property type="match status" value="1"/>
</dbReference>
<evidence type="ECO:0000259" key="8">
    <source>
        <dbReference type="PROSITE" id="PS51635"/>
    </source>
</evidence>
<dbReference type="PANTHER" id="PTHR14226:SF66">
    <property type="entry name" value="TRIACYLGLYCEROL LIPASE PTL2"/>
    <property type="match status" value="1"/>
</dbReference>
<feature type="region of interest" description="Disordered" evidence="7">
    <location>
        <begin position="792"/>
        <end position="880"/>
    </location>
</feature>
<dbReference type="GO" id="GO:0004806">
    <property type="term" value="F:triacylglycerol lipase activity"/>
    <property type="evidence" value="ECO:0007669"/>
    <property type="project" value="InterPro"/>
</dbReference>
<comment type="caution">
    <text evidence="5">Lacks conserved residue(s) required for the propagation of feature annotation.</text>
</comment>
<dbReference type="Gene3D" id="3.40.1090.10">
    <property type="entry name" value="Cytosolic phospholipase A2 catalytic domain"/>
    <property type="match status" value="2"/>
</dbReference>
<keyword evidence="6" id="KW-1133">Transmembrane helix</keyword>
<dbReference type="GO" id="GO:0006641">
    <property type="term" value="P:triglyceride metabolic process"/>
    <property type="evidence" value="ECO:0007669"/>
    <property type="project" value="UniProtKB-ARBA"/>
</dbReference>
<dbReference type="InterPro" id="IPR002641">
    <property type="entry name" value="PNPLA_dom"/>
</dbReference>
<sequence length="880" mass="98796">MPASLSEELFTQQFVDESHIRAFAKALSAPDLATESSSVLTDKEPGEDPARSGNDLLDLDLAAKSGGGMLNGNGANGHEGVEKLKSVSDFAPINTRIRKRSKKKTSGAKAGFSYRVARYPLLFLILGMIFFEFGFYVATRQIVNVFEFFIGLFGQKRNLRHKLRYAKTFEEWKEAALEMDEFLGFNAWKMEDEDAQYDWSLVRKVKRSLATLRAQNDVRGLVGVLDVCLRPSFAGIERVRLYSEAFYGTKHIIESYIDEVSLALKFVRESEELGVEEKKRFFKSCNKNFGSSALCLSGGASFGYYHIGVVRAFLDADLLPRVITGTSAGALIAALVTTRTDDELKVLLTPQLADRITACEDSIRVWLKRFWKTGARFDTVTWAEKASFFTHGSLTFREAYERTGRVLNVSVIPHDRHSPTKLLNYLTSPDCVIWSAIIASAAVPGILNPVVLMKKDMETGKIMPWNWGTRFKDGSLRVDIPLQSLHLLFNVNHSIVSQVNPHVHLFFFAPQGTAGRPVAHRKGKGWRGGFLLSAMEQYLKLELNKNFKVIRDLELMPTMLGQDWSSVFLQKFEGSITIWPKTRAWDWLRLLTDPDRQELERMINVGQACAWPKLHMISNRDKIEREILRGRQFVRTVLANPSRRDRISDDGDSKHASPSRPARRQDSIPVDSDAESGYNRASTQNSPSRTRYRSEVSLGLGSREDGSRIHRKRNATSNSSRSASLGRLENPSSATVVAREDIMEDYDDDDDRSESDAHSTDRESSGSETRFPGFQNISKLGSSFRRLRTQSFPAIPWSSSPLKSTVVRNRKPSRSGSRARSRGTESPLIKPNDSSSSEDEDELRVVEAATSRGAYSGGLSRRAVEEEAAEHEEAQLDAEL</sequence>
<feature type="compositionally biased region" description="Acidic residues" evidence="7">
    <location>
        <begin position="742"/>
        <end position="753"/>
    </location>
</feature>
<evidence type="ECO:0000256" key="7">
    <source>
        <dbReference type="SAM" id="MobiDB-lite"/>
    </source>
</evidence>
<dbReference type="AlphaFoldDB" id="A0A0F7SNR2"/>
<dbReference type="GO" id="GO:0016020">
    <property type="term" value="C:membrane"/>
    <property type="evidence" value="ECO:0007669"/>
    <property type="project" value="UniProtKB-SubCell"/>
</dbReference>
<feature type="compositionally biased region" description="Basic residues" evidence="7">
    <location>
        <begin position="808"/>
        <end position="821"/>
    </location>
</feature>
<dbReference type="GO" id="GO:0016042">
    <property type="term" value="P:lipid catabolic process"/>
    <property type="evidence" value="ECO:0007669"/>
    <property type="project" value="UniProtKB-UniRule"/>
</dbReference>
<proteinExistence type="inferred from homology"/>
<comment type="similarity">
    <text evidence="1 6">Belongs to the PLPL family.</text>
</comment>
<feature type="compositionally biased region" description="Acidic residues" evidence="7">
    <location>
        <begin position="866"/>
        <end position="880"/>
    </location>
</feature>
<evidence type="ECO:0000256" key="5">
    <source>
        <dbReference type="PROSITE-ProRule" id="PRU01161"/>
    </source>
</evidence>
<keyword evidence="4 5" id="KW-0443">Lipid metabolism</keyword>
<feature type="compositionally biased region" description="Basic and acidic residues" evidence="7">
    <location>
        <begin position="754"/>
        <end position="765"/>
    </location>
</feature>
<dbReference type="SUPFAM" id="SSF52151">
    <property type="entry name" value="FabD/lysophospholipase-like"/>
    <property type="match status" value="1"/>
</dbReference>